<protein>
    <submittedName>
        <fullName evidence="1">tRNA dihydrouridine synthase DusB</fullName>
    </submittedName>
</protein>
<gene>
    <name evidence="1" type="ORF">HXL70_04960</name>
</gene>
<name>A0A930B8D1_9FIRM</name>
<dbReference type="EMBL" id="JABZMK010000022">
    <property type="protein sequence ID" value="MBF1129380.1"/>
    <property type="molecule type" value="Genomic_DNA"/>
</dbReference>
<evidence type="ECO:0000313" key="1">
    <source>
        <dbReference type="EMBL" id="MBF1129380.1"/>
    </source>
</evidence>
<feature type="non-terminal residue" evidence="1">
    <location>
        <position position="1"/>
    </location>
</feature>
<sequence>HLHGLCVEKGERIAVREMRAHASRYFHGLPKATVLRRGIMKALTEEEFGRILTGYEKELGLEEPEA</sequence>
<dbReference type="InterPro" id="IPR024036">
    <property type="entry name" value="tRNA-dHydroUridine_Synthase_C"/>
</dbReference>
<accession>A0A930B8D1</accession>
<dbReference type="Gene3D" id="1.10.1200.80">
    <property type="entry name" value="Putative flavin oxidoreducatase, domain 2"/>
    <property type="match status" value="1"/>
</dbReference>
<dbReference type="GO" id="GO:0016491">
    <property type="term" value="F:oxidoreductase activity"/>
    <property type="evidence" value="ECO:0007669"/>
    <property type="project" value="InterPro"/>
</dbReference>
<evidence type="ECO:0000313" key="2">
    <source>
        <dbReference type="Proteomes" id="UP000757890"/>
    </source>
</evidence>
<dbReference type="AlphaFoldDB" id="A0A930B8D1"/>
<reference evidence="1" key="1">
    <citation type="submission" date="2020-04" db="EMBL/GenBank/DDBJ databases">
        <title>Deep metagenomics examines the oral microbiome during advanced dental caries in children, revealing novel taxa and co-occurrences with host molecules.</title>
        <authorList>
            <person name="Baker J.L."/>
            <person name="Morton J.T."/>
            <person name="Dinis M."/>
            <person name="Alvarez R."/>
            <person name="Tran N.C."/>
            <person name="Knight R."/>
            <person name="Edlund A."/>
        </authorList>
    </citation>
    <scope>NUCLEOTIDE SEQUENCE</scope>
    <source>
        <strain evidence="1">JCVI_32_bin.14</strain>
    </source>
</reference>
<comment type="caution">
    <text evidence="1">The sequence shown here is derived from an EMBL/GenBank/DDBJ whole genome shotgun (WGS) entry which is preliminary data.</text>
</comment>
<organism evidence="1 2">
    <name type="scientific">Dialister invisus</name>
    <dbReference type="NCBI Taxonomy" id="218538"/>
    <lineage>
        <taxon>Bacteria</taxon>
        <taxon>Bacillati</taxon>
        <taxon>Bacillota</taxon>
        <taxon>Negativicutes</taxon>
        <taxon>Veillonellales</taxon>
        <taxon>Veillonellaceae</taxon>
        <taxon>Dialister</taxon>
    </lineage>
</organism>
<proteinExistence type="predicted"/>
<dbReference type="Proteomes" id="UP000757890">
    <property type="component" value="Unassembled WGS sequence"/>
</dbReference>